<evidence type="ECO:0000256" key="12">
    <source>
        <dbReference type="ARBA" id="ARBA00039702"/>
    </source>
</evidence>
<dbReference type="PANTHER" id="PTHR33843:SF4">
    <property type="entry name" value="ASCORBATE-SPECIFIC PTS SYSTEM EIIC COMPONENT"/>
    <property type="match status" value="1"/>
</dbReference>
<evidence type="ECO:0000256" key="10">
    <source>
        <dbReference type="ARBA" id="ARBA00037387"/>
    </source>
</evidence>
<keyword evidence="5" id="KW-0762">Sugar transport</keyword>
<feature type="transmembrane region" description="Helical" evidence="14">
    <location>
        <begin position="20"/>
        <end position="38"/>
    </location>
</feature>
<keyword evidence="8 14" id="KW-1133">Transmembrane helix</keyword>
<evidence type="ECO:0000256" key="9">
    <source>
        <dbReference type="ARBA" id="ARBA00023136"/>
    </source>
</evidence>
<dbReference type="InterPro" id="IPR004703">
    <property type="entry name" value="PTS_sugar-sp_permease"/>
</dbReference>
<evidence type="ECO:0000313" key="16">
    <source>
        <dbReference type="Proteomes" id="UP000254601"/>
    </source>
</evidence>
<sequence length="493" mass="54928">MEMLLVPWEFFVNNFLKQPAFFIGLIVFIGYLLLRKPWYECLSGFVKASVGYFILIAGAGGLVSSFRPVLLGLKDQFNMSVTVIDPYFGQEAVTRAMEGMGRSFSQVMVLLLIAFIFNIVLVRFQKYTKLRAVFTTGHVQMQQSATAFWLLLFCFPELGDGTLLVMMALALGLYWSVGSNLTVAPAQRLTDGAGFAVGHQQMFAIAIFSKLSQIIFGRKKSETETESKRIEDIKLPGFMSIFNENMVATTILMTLFFGIIMTILGKDYLIENKFMKPEETFFFFIMTMAMKFATYLAILQLGVRTFVAELTESFHGISSKWLPGAVPGIDCAATYGFGSQNAITLGFMLGACGQFLGIGLLLAMGSPTVIVAAFIPMFFDNATIALFSNRHGGYKAALIMPFIAGLCQVLGSAYIAHLTGLDKFGGYLGMWDWAVIWPGFTTLMHYTAFIGFGIVIFILILIPQLQYRSNPEGYFLIVDDYEEYKRRFPKDAA</sequence>
<feature type="transmembrane region" description="Helical" evidence="14">
    <location>
        <begin position="281"/>
        <end position="303"/>
    </location>
</feature>
<feature type="transmembrane region" description="Helical" evidence="14">
    <location>
        <begin position="396"/>
        <end position="416"/>
    </location>
</feature>
<comment type="subunit">
    <text evidence="2">Homodimer.</text>
</comment>
<evidence type="ECO:0000256" key="4">
    <source>
        <dbReference type="ARBA" id="ARBA00022475"/>
    </source>
</evidence>
<evidence type="ECO:0000256" key="5">
    <source>
        <dbReference type="ARBA" id="ARBA00022597"/>
    </source>
</evidence>
<feature type="transmembrane region" description="Helical" evidence="14">
    <location>
        <begin position="355"/>
        <end position="375"/>
    </location>
</feature>
<proteinExistence type="inferred from homology"/>
<keyword evidence="3" id="KW-0813">Transport</keyword>
<keyword evidence="4" id="KW-1003">Cell membrane</keyword>
<comment type="function">
    <text evidence="10">The phosphoenolpyruvate-dependent sugar phosphotransferase system (sugar PTS), a major carbohydrate active transport system, catalyzes the phosphorylation of incoming sugar substrates concomitantly with their translocation across the cell membrane. The enzyme II UlaABC PTS system is involved in ascorbate transport.</text>
</comment>
<evidence type="ECO:0000256" key="11">
    <source>
        <dbReference type="ARBA" id="ARBA00038218"/>
    </source>
</evidence>
<dbReference type="Proteomes" id="UP000254601">
    <property type="component" value="Unassembled WGS sequence"/>
</dbReference>
<protein>
    <recommendedName>
        <fullName evidence="12">Ascorbate-specific PTS system EIIC component</fullName>
    </recommendedName>
    <alternativeName>
        <fullName evidence="13">Ascorbate-specific permease IIC component UlaA</fullName>
    </alternativeName>
</protein>
<dbReference type="GO" id="GO:0009401">
    <property type="term" value="P:phosphoenolpyruvate-dependent sugar phosphotransferase system"/>
    <property type="evidence" value="ECO:0007669"/>
    <property type="project" value="UniProtKB-KW"/>
</dbReference>
<comment type="subcellular location">
    <subcellularLocation>
        <location evidence="1">Cell membrane</location>
        <topology evidence="1">Multi-pass membrane protein</topology>
    </subcellularLocation>
</comment>
<evidence type="ECO:0000256" key="8">
    <source>
        <dbReference type="ARBA" id="ARBA00022989"/>
    </source>
</evidence>
<feature type="transmembrane region" description="Helical" evidence="14">
    <location>
        <begin position="436"/>
        <end position="462"/>
    </location>
</feature>
<evidence type="ECO:0000256" key="3">
    <source>
        <dbReference type="ARBA" id="ARBA00022448"/>
    </source>
</evidence>
<gene>
    <name evidence="15" type="primary">ulaA_1</name>
    <name evidence="15" type="ORF">NCTC13337_00305</name>
</gene>
<keyword evidence="6" id="KW-0598">Phosphotransferase system</keyword>
<dbReference type="OrthoDB" id="9796178at2"/>
<keyword evidence="16" id="KW-1185">Reference proteome</keyword>
<evidence type="ECO:0000256" key="7">
    <source>
        <dbReference type="ARBA" id="ARBA00022692"/>
    </source>
</evidence>
<dbReference type="AlphaFoldDB" id="A0A380MNW3"/>
<dbReference type="InterPro" id="IPR051562">
    <property type="entry name" value="Ascorbate-PTS_EIIC"/>
</dbReference>
<dbReference type="PANTHER" id="PTHR33843">
    <property type="entry name" value="ASCORBATE-SPECIFIC PTS SYSTEM EIIC COMPONENT"/>
    <property type="match status" value="1"/>
</dbReference>
<evidence type="ECO:0000256" key="2">
    <source>
        <dbReference type="ARBA" id="ARBA00011738"/>
    </source>
</evidence>
<dbReference type="Pfam" id="PF03611">
    <property type="entry name" value="EIIC-GAT"/>
    <property type="match status" value="1"/>
</dbReference>
<dbReference type="GO" id="GO:0005886">
    <property type="term" value="C:plasma membrane"/>
    <property type="evidence" value="ECO:0007669"/>
    <property type="project" value="UniProtKB-SubCell"/>
</dbReference>
<keyword evidence="7 14" id="KW-0812">Transmembrane</keyword>
<keyword evidence="9 14" id="KW-0472">Membrane</keyword>
<name>A0A380MNW3_9GAMM</name>
<comment type="similarity">
    <text evidence="11">Belongs to the UlaA family.</text>
</comment>
<dbReference type="EMBL" id="UHIC01000001">
    <property type="protein sequence ID" value="SUO93583.1"/>
    <property type="molecule type" value="Genomic_DNA"/>
</dbReference>
<dbReference type="RefSeq" id="WP_072575944.1">
    <property type="nucleotide sequence ID" value="NZ_LWHB01000038.1"/>
</dbReference>
<evidence type="ECO:0000256" key="6">
    <source>
        <dbReference type="ARBA" id="ARBA00022683"/>
    </source>
</evidence>
<evidence type="ECO:0000256" key="14">
    <source>
        <dbReference type="SAM" id="Phobius"/>
    </source>
</evidence>
<evidence type="ECO:0000256" key="13">
    <source>
        <dbReference type="ARBA" id="ARBA00042859"/>
    </source>
</evidence>
<feature type="transmembrane region" description="Helical" evidence="14">
    <location>
        <begin position="104"/>
        <end position="124"/>
    </location>
</feature>
<reference evidence="15 16" key="1">
    <citation type="submission" date="2018-06" db="EMBL/GenBank/DDBJ databases">
        <authorList>
            <consortium name="Pathogen Informatics"/>
            <person name="Doyle S."/>
        </authorList>
    </citation>
    <scope>NUCLEOTIDE SEQUENCE [LARGE SCALE GENOMIC DNA]</scope>
    <source>
        <strain evidence="15 16">NCTC13337</strain>
    </source>
</reference>
<accession>A0A380MNW3</accession>
<evidence type="ECO:0000256" key="1">
    <source>
        <dbReference type="ARBA" id="ARBA00004651"/>
    </source>
</evidence>
<dbReference type="NCBIfam" id="NF006923">
    <property type="entry name" value="PRK09410.2-1"/>
    <property type="match status" value="1"/>
</dbReference>
<organism evidence="15 16">
    <name type="scientific">Suttonella ornithocola</name>
    <dbReference type="NCBI Taxonomy" id="279832"/>
    <lineage>
        <taxon>Bacteria</taxon>
        <taxon>Pseudomonadati</taxon>
        <taxon>Pseudomonadota</taxon>
        <taxon>Gammaproteobacteria</taxon>
        <taxon>Cardiobacteriales</taxon>
        <taxon>Cardiobacteriaceae</taxon>
        <taxon>Suttonella</taxon>
    </lineage>
</organism>
<feature type="transmembrane region" description="Helical" evidence="14">
    <location>
        <begin position="50"/>
        <end position="70"/>
    </location>
</feature>
<feature type="transmembrane region" description="Helical" evidence="14">
    <location>
        <begin position="246"/>
        <end position="269"/>
    </location>
</feature>
<evidence type="ECO:0000313" key="15">
    <source>
        <dbReference type="EMBL" id="SUO93583.1"/>
    </source>
</evidence>
<feature type="transmembrane region" description="Helical" evidence="14">
    <location>
        <begin position="145"/>
        <end position="175"/>
    </location>
</feature>